<accession>A0A7C9J0N4</accession>
<reference evidence="1 2" key="1">
    <citation type="submission" date="2019-12" db="EMBL/GenBank/DDBJ databases">
        <authorList>
            <person name="Lee S.D."/>
        </authorList>
    </citation>
    <scope>NUCLEOTIDE SEQUENCE [LARGE SCALE GENOMIC DNA]</scope>
    <source>
        <strain evidence="1 2">GH1-50</strain>
    </source>
</reference>
<keyword evidence="2" id="KW-1185">Reference proteome</keyword>
<comment type="caution">
    <text evidence="1">The sequence shown here is derived from an EMBL/GenBank/DDBJ whole genome shotgun (WGS) entry which is preliminary data.</text>
</comment>
<dbReference type="EMBL" id="WUPT01000001">
    <property type="protein sequence ID" value="MXQ06261.1"/>
    <property type="molecule type" value="Genomic_DNA"/>
</dbReference>
<reference evidence="1 2" key="2">
    <citation type="submission" date="2020-03" db="EMBL/GenBank/DDBJ databases">
        <title>Kangsaoukella pontilimi gen. nov., sp. nov., a new member of the family Rhodobacteraceae isolated from a tidal mudflat.</title>
        <authorList>
            <person name="Kim I.S."/>
        </authorList>
    </citation>
    <scope>NUCLEOTIDE SEQUENCE [LARGE SCALE GENOMIC DNA]</scope>
    <source>
        <strain evidence="1 2">GH1-50</strain>
    </source>
</reference>
<name>A0A7C9J0N4_9RHOB</name>
<dbReference type="Proteomes" id="UP000480350">
    <property type="component" value="Unassembled WGS sequence"/>
</dbReference>
<organism evidence="1 2">
    <name type="scientific">Kangsaoukella pontilimi</name>
    <dbReference type="NCBI Taxonomy" id="2691042"/>
    <lineage>
        <taxon>Bacteria</taxon>
        <taxon>Pseudomonadati</taxon>
        <taxon>Pseudomonadota</taxon>
        <taxon>Alphaproteobacteria</taxon>
        <taxon>Rhodobacterales</taxon>
        <taxon>Paracoccaceae</taxon>
        <taxon>Kangsaoukella</taxon>
    </lineage>
</organism>
<dbReference type="AlphaFoldDB" id="A0A7C9J0N4"/>
<evidence type="ECO:0000313" key="2">
    <source>
        <dbReference type="Proteomes" id="UP000480350"/>
    </source>
</evidence>
<dbReference type="RefSeq" id="WP_160762216.1">
    <property type="nucleotide sequence ID" value="NZ_WUPT01000001.1"/>
</dbReference>
<evidence type="ECO:0000313" key="1">
    <source>
        <dbReference type="EMBL" id="MXQ06261.1"/>
    </source>
</evidence>
<gene>
    <name evidence="1" type="ORF">GQ651_00230</name>
</gene>
<protein>
    <submittedName>
        <fullName evidence="1">Ferredoxin</fullName>
    </submittedName>
</protein>
<proteinExistence type="predicted"/>
<sequence length="212" mass="22997">MTLDTLRALAAEDRLADFGVFHSTEDDAPGPGTIVLLGPDEPGFWAHVTNAPEFADTRPDPLDRWSRRVISALADRLGGTALFPFGTPLHPFMTWALRSGRAWASPVQLLVHDRAGLMVSYRGAIHLGYRADLPSTTSDSPCRDCRSQPCLTACPVTALTSGGYDIAACHAWLDTGPACMSQGCEVRRACPVSRGYGRTDAQSAFHMERFHP</sequence>